<sequence length="174" mass="18793">MDDRKKKRSPKACLAQPAPAGTLRRLPLPASKSTSFALPLPHLPSPKQRAKLRRSVKEKGRVAAAGGSAGAALGAPLQHSFLTDVSDVCEMEGGLLNLLNDFHSGKLQAFGQLQSLRAEYEAVVREIEGDLDQLEWRGQYLLRPVFVEKVRAFARAVIPGKAGLQGGLGFRSLV</sequence>
<dbReference type="Ensembl" id="ENSDNVT00000017204.1">
    <property type="protein sequence ID" value="ENSDNVP00000014344.1"/>
    <property type="gene ID" value="ENSDNVG00000010084.1"/>
</dbReference>
<dbReference type="Proteomes" id="UP000694423">
    <property type="component" value="Unplaced"/>
</dbReference>
<reference evidence="2" key="1">
    <citation type="submission" date="2025-08" db="UniProtKB">
        <authorList>
            <consortium name="Ensembl"/>
        </authorList>
    </citation>
    <scope>IDENTIFICATION</scope>
</reference>
<protein>
    <submittedName>
        <fullName evidence="2">Coiled-coil domain containing 28B</fullName>
    </submittedName>
</protein>
<evidence type="ECO:0000313" key="2">
    <source>
        <dbReference type="Ensembl" id="ENSDNVP00000014344.1"/>
    </source>
</evidence>
<organism evidence="2 3">
    <name type="scientific">Dromaius novaehollandiae</name>
    <name type="common">Emu</name>
    <dbReference type="NCBI Taxonomy" id="8790"/>
    <lineage>
        <taxon>Eukaryota</taxon>
        <taxon>Metazoa</taxon>
        <taxon>Chordata</taxon>
        <taxon>Craniata</taxon>
        <taxon>Vertebrata</taxon>
        <taxon>Euteleostomi</taxon>
        <taxon>Archelosauria</taxon>
        <taxon>Archosauria</taxon>
        <taxon>Dinosauria</taxon>
        <taxon>Saurischia</taxon>
        <taxon>Theropoda</taxon>
        <taxon>Coelurosauria</taxon>
        <taxon>Aves</taxon>
        <taxon>Palaeognathae</taxon>
        <taxon>Casuariiformes</taxon>
        <taxon>Dromaiidae</taxon>
        <taxon>Dromaius</taxon>
    </lineage>
</organism>
<feature type="region of interest" description="Disordered" evidence="1">
    <location>
        <begin position="1"/>
        <end position="26"/>
    </location>
</feature>
<dbReference type="PANTHER" id="PTHR13400:SF2">
    <property type="entry name" value="COILED-COIL DOMAIN-CONTAINING PROTEIN 28B"/>
    <property type="match status" value="1"/>
</dbReference>
<proteinExistence type="predicted"/>
<dbReference type="Pfam" id="PF13270">
    <property type="entry name" value="CCDC28"/>
    <property type="match status" value="1"/>
</dbReference>
<feature type="compositionally biased region" description="Basic residues" evidence="1">
    <location>
        <begin position="1"/>
        <end position="10"/>
    </location>
</feature>
<keyword evidence="3" id="KW-1185">Reference proteome</keyword>
<reference evidence="2" key="2">
    <citation type="submission" date="2025-09" db="UniProtKB">
        <authorList>
            <consortium name="Ensembl"/>
        </authorList>
    </citation>
    <scope>IDENTIFICATION</scope>
</reference>
<evidence type="ECO:0000256" key="1">
    <source>
        <dbReference type="SAM" id="MobiDB-lite"/>
    </source>
</evidence>
<dbReference type="PANTHER" id="PTHR13400">
    <property type="entry name" value="CHEMOKINE C-C MOTIF RECEPTOR 1"/>
    <property type="match status" value="1"/>
</dbReference>
<dbReference type="InterPro" id="IPR025271">
    <property type="entry name" value="CCDC28"/>
</dbReference>
<dbReference type="AlphaFoldDB" id="A0A8C4JW60"/>
<accession>A0A8C4JW60</accession>
<dbReference type="GO" id="GO:0005813">
    <property type="term" value="C:centrosome"/>
    <property type="evidence" value="ECO:0007669"/>
    <property type="project" value="TreeGrafter"/>
</dbReference>
<name>A0A8C4JW60_DRONO</name>
<evidence type="ECO:0000313" key="3">
    <source>
        <dbReference type="Proteomes" id="UP000694423"/>
    </source>
</evidence>